<evidence type="ECO:0000313" key="2">
    <source>
        <dbReference type="EMBL" id="GFR84993.1"/>
    </source>
</evidence>
<keyword evidence="1" id="KW-0812">Transmembrane</keyword>
<keyword evidence="3" id="KW-1185">Reference proteome</keyword>
<comment type="caution">
    <text evidence="2">The sequence shown here is derived from an EMBL/GenBank/DDBJ whole genome shotgun (WGS) entry which is preliminary data.</text>
</comment>
<organism evidence="2 3">
    <name type="scientific">Elysia marginata</name>
    <dbReference type="NCBI Taxonomy" id="1093978"/>
    <lineage>
        <taxon>Eukaryota</taxon>
        <taxon>Metazoa</taxon>
        <taxon>Spiralia</taxon>
        <taxon>Lophotrochozoa</taxon>
        <taxon>Mollusca</taxon>
        <taxon>Gastropoda</taxon>
        <taxon>Heterobranchia</taxon>
        <taxon>Euthyneura</taxon>
        <taxon>Panpulmonata</taxon>
        <taxon>Sacoglossa</taxon>
        <taxon>Placobranchoidea</taxon>
        <taxon>Plakobranchidae</taxon>
        <taxon>Elysia</taxon>
    </lineage>
</organism>
<dbReference type="EMBL" id="BMAT01012060">
    <property type="protein sequence ID" value="GFR84993.1"/>
    <property type="molecule type" value="Genomic_DNA"/>
</dbReference>
<protein>
    <submittedName>
        <fullName evidence="2">Uncharacterized protein</fullName>
    </submittedName>
</protein>
<reference evidence="2 3" key="1">
    <citation type="journal article" date="2021" name="Elife">
        <title>Chloroplast acquisition without the gene transfer in kleptoplastic sea slugs, Plakobranchus ocellatus.</title>
        <authorList>
            <person name="Maeda T."/>
            <person name="Takahashi S."/>
            <person name="Yoshida T."/>
            <person name="Shimamura S."/>
            <person name="Takaki Y."/>
            <person name="Nagai Y."/>
            <person name="Toyoda A."/>
            <person name="Suzuki Y."/>
            <person name="Arimoto A."/>
            <person name="Ishii H."/>
            <person name="Satoh N."/>
            <person name="Nishiyama T."/>
            <person name="Hasebe M."/>
            <person name="Maruyama T."/>
            <person name="Minagawa J."/>
            <person name="Obokata J."/>
            <person name="Shigenobu S."/>
        </authorList>
    </citation>
    <scope>NUCLEOTIDE SEQUENCE [LARGE SCALE GENOMIC DNA]</scope>
</reference>
<gene>
    <name evidence="2" type="ORF">ElyMa_006016500</name>
</gene>
<dbReference type="AlphaFoldDB" id="A0AAV4GJ35"/>
<name>A0AAV4GJ35_9GAST</name>
<accession>A0AAV4GJ35</accession>
<keyword evidence="1" id="KW-1133">Transmembrane helix</keyword>
<evidence type="ECO:0000256" key="1">
    <source>
        <dbReference type="SAM" id="Phobius"/>
    </source>
</evidence>
<keyword evidence="1" id="KW-0472">Membrane</keyword>
<sequence length="72" mass="7540">MPSANSQNSPKTTPLKTPDFQWFVVGDKEGEGGRRGERPMTLVTKVTAKFEELAIAAAAAAAAVVVVVVVVV</sequence>
<dbReference type="Proteomes" id="UP000762676">
    <property type="component" value="Unassembled WGS sequence"/>
</dbReference>
<feature type="transmembrane region" description="Helical" evidence="1">
    <location>
        <begin position="53"/>
        <end position="71"/>
    </location>
</feature>
<proteinExistence type="predicted"/>
<evidence type="ECO:0000313" key="3">
    <source>
        <dbReference type="Proteomes" id="UP000762676"/>
    </source>
</evidence>